<keyword evidence="2" id="KW-1185">Reference proteome</keyword>
<dbReference type="EMBL" id="CAJVQC010007765">
    <property type="protein sequence ID" value="CAG8583701.1"/>
    <property type="molecule type" value="Genomic_DNA"/>
</dbReference>
<sequence length="186" mass="21540">HDVLTKMSTKDLTKPFYYESNSESIKNFVDDYEGYAAMKDWNKTKIRLVKDIKTTILKSAKSKYDIEMKIERLMNLKLNEDESIVSYTNRFDVCAKKVKNEVAIVKQNIGQYNRGRINLLDDLNIDDLADAFFELKICQVSQDSQSEKGAKRIDKLESTINELTKLVKDIANNKSQFNPNQQNRPS</sequence>
<reference evidence="1" key="1">
    <citation type="submission" date="2021-06" db="EMBL/GenBank/DDBJ databases">
        <authorList>
            <person name="Kallberg Y."/>
            <person name="Tangrot J."/>
            <person name="Rosling A."/>
        </authorList>
    </citation>
    <scope>NUCLEOTIDE SEQUENCE</scope>
    <source>
        <strain evidence="1">MA461A</strain>
    </source>
</reference>
<evidence type="ECO:0000313" key="2">
    <source>
        <dbReference type="Proteomes" id="UP000789920"/>
    </source>
</evidence>
<evidence type="ECO:0000313" key="1">
    <source>
        <dbReference type="EMBL" id="CAG8583701.1"/>
    </source>
</evidence>
<gene>
    <name evidence="1" type="ORF">RPERSI_LOCUS5255</name>
</gene>
<protein>
    <submittedName>
        <fullName evidence="1">855_t:CDS:1</fullName>
    </submittedName>
</protein>
<name>A0ACA9MG59_9GLOM</name>
<comment type="caution">
    <text evidence="1">The sequence shown here is derived from an EMBL/GenBank/DDBJ whole genome shotgun (WGS) entry which is preliminary data.</text>
</comment>
<organism evidence="1 2">
    <name type="scientific">Racocetra persica</name>
    <dbReference type="NCBI Taxonomy" id="160502"/>
    <lineage>
        <taxon>Eukaryota</taxon>
        <taxon>Fungi</taxon>
        <taxon>Fungi incertae sedis</taxon>
        <taxon>Mucoromycota</taxon>
        <taxon>Glomeromycotina</taxon>
        <taxon>Glomeromycetes</taxon>
        <taxon>Diversisporales</taxon>
        <taxon>Gigasporaceae</taxon>
        <taxon>Racocetra</taxon>
    </lineage>
</organism>
<dbReference type="Proteomes" id="UP000789920">
    <property type="component" value="Unassembled WGS sequence"/>
</dbReference>
<accession>A0ACA9MG59</accession>
<proteinExistence type="predicted"/>
<feature type="non-terminal residue" evidence="1">
    <location>
        <position position="1"/>
    </location>
</feature>